<gene>
    <name evidence="1" type="ORF">LPTSP2_38000</name>
</gene>
<keyword evidence="2" id="KW-1185">Reference proteome</keyword>
<accession>A0A2P2DIK2</accession>
<sequence length="117" mass="13211">MNFYENQPVEFKLTLLDNDGSEITTPPTGKLLEFNLQAYVEASNKVIPMASNGNESSAIGEEVKAKWLIIFDEKKIPSNVNLSEGWKIKVPMSNQFYSILDILPPSGRFARKVEIYL</sequence>
<dbReference type="EMBL" id="BFAZ01000013">
    <property type="protein sequence ID" value="GBF44497.1"/>
    <property type="molecule type" value="Genomic_DNA"/>
</dbReference>
<evidence type="ECO:0000313" key="2">
    <source>
        <dbReference type="Proteomes" id="UP000245206"/>
    </source>
</evidence>
<reference evidence="2" key="1">
    <citation type="journal article" date="2019" name="Microbiol. Immunol.">
        <title>Molecular and phenotypic characterization of Leptospira johnsonii sp. nov., Leptospira ellinghausenii sp. nov. and Leptospira ryugenii sp. nov. isolated from soil and water in Japan.</title>
        <authorList>
            <person name="Masuzawa T."/>
            <person name="Saito M."/>
            <person name="Nakao R."/>
            <person name="Nikaido Y."/>
            <person name="Matsumoto M."/>
            <person name="Ogawa M."/>
            <person name="Yokoyama M."/>
            <person name="Hidaka Y."/>
            <person name="Tomita J."/>
            <person name="Sakakibara K."/>
            <person name="Suzuki K."/>
            <person name="Yasuda S."/>
            <person name="Sato H."/>
            <person name="Yamaguchi M."/>
            <person name="Yoshida S.I."/>
            <person name="Koizumi N."/>
            <person name="Kawamura Y."/>
        </authorList>
    </citation>
    <scope>NUCLEOTIDE SEQUENCE [LARGE SCALE GENOMIC DNA]</scope>
    <source>
        <strain evidence="2">E18</strain>
    </source>
</reference>
<evidence type="ECO:0000313" key="1">
    <source>
        <dbReference type="EMBL" id="GBF44497.1"/>
    </source>
</evidence>
<name>A0A2P2DIK2_9LEPT</name>
<comment type="caution">
    <text evidence="1">The sequence shown here is derived from an EMBL/GenBank/DDBJ whole genome shotgun (WGS) entry which is preliminary data.</text>
</comment>
<organism evidence="1 2">
    <name type="scientific">Leptospira ellinghausenii</name>
    <dbReference type="NCBI Taxonomy" id="1917822"/>
    <lineage>
        <taxon>Bacteria</taxon>
        <taxon>Pseudomonadati</taxon>
        <taxon>Spirochaetota</taxon>
        <taxon>Spirochaetia</taxon>
        <taxon>Leptospirales</taxon>
        <taxon>Leptospiraceae</taxon>
        <taxon>Leptospira</taxon>
    </lineage>
</organism>
<protein>
    <submittedName>
        <fullName evidence="1">Uncharacterized protein</fullName>
    </submittedName>
</protein>
<dbReference type="RefSeq" id="WP_108961469.1">
    <property type="nucleotide sequence ID" value="NZ_BFAZ01000013.1"/>
</dbReference>
<proteinExistence type="predicted"/>
<dbReference type="Proteomes" id="UP000245206">
    <property type="component" value="Unassembled WGS sequence"/>
</dbReference>
<dbReference type="AlphaFoldDB" id="A0A2P2DIK2"/>
<dbReference type="OrthoDB" id="331751at2"/>